<evidence type="ECO:0000313" key="9">
    <source>
        <dbReference type="EMBL" id="VTJ55138.1"/>
    </source>
</evidence>
<dbReference type="Pfam" id="PF15035">
    <property type="entry name" value="Rootletin"/>
    <property type="match status" value="1"/>
</dbReference>
<organism evidence="9 10">
    <name type="scientific">Marmota monax</name>
    <name type="common">Woodchuck</name>
    <dbReference type="NCBI Taxonomy" id="9995"/>
    <lineage>
        <taxon>Eukaryota</taxon>
        <taxon>Metazoa</taxon>
        <taxon>Chordata</taxon>
        <taxon>Craniata</taxon>
        <taxon>Vertebrata</taxon>
        <taxon>Euteleostomi</taxon>
        <taxon>Mammalia</taxon>
        <taxon>Eutheria</taxon>
        <taxon>Euarchontoglires</taxon>
        <taxon>Glires</taxon>
        <taxon>Rodentia</taxon>
        <taxon>Sciuromorpha</taxon>
        <taxon>Sciuridae</taxon>
        <taxon>Xerinae</taxon>
        <taxon>Marmotini</taxon>
        <taxon>Marmota</taxon>
    </lineage>
</organism>
<feature type="region of interest" description="Disordered" evidence="7">
    <location>
        <begin position="1515"/>
        <end position="1555"/>
    </location>
</feature>
<evidence type="ECO:0000256" key="6">
    <source>
        <dbReference type="SAM" id="Coils"/>
    </source>
</evidence>
<dbReference type="InterPro" id="IPR044986">
    <property type="entry name" value="KIF15/KIN-12"/>
</dbReference>
<feature type="region of interest" description="Disordered" evidence="7">
    <location>
        <begin position="322"/>
        <end position="353"/>
    </location>
</feature>
<feature type="region of interest" description="Disordered" evidence="7">
    <location>
        <begin position="1668"/>
        <end position="1727"/>
    </location>
</feature>
<feature type="region of interest" description="Disordered" evidence="7">
    <location>
        <begin position="741"/>
        <end position="775"/>
    </location>
</feature>
<evidence type="ECO:0000256" key="4">
    <source>
        <dbReference type="ARBA" id="ARBA00023054"/>
    </source>
</evidence>
<feature type="region of interest" description="Disordered" evidence="7">
    <location>
        <begin position="1323"/>
        <end position="1346"/>
    </location>
</feature>
<keyword evidence="5" id="KW-0505">Motor protein</keyword>
<feature type="region of interest" description="Disordered" evidence="7">
    <location>
        <begin position="550"/>
        <end position="674"/>
    </location>
</feature>
<name>A0A5E4AD92_MARMO</name>
<evidence type="ECO:0000259" key="8">
    <source>
        <dbReference type="Pfam" id="PF15035"/>
    </source>
</evidence>
<feature type="coiled-coil region" evidence="6">
    <location>
        <begin position="862"/>
        <end position="1194"/>
    </location>
</feature>
<feature type="compositionally biased region" description="Basic and acidic residues" evidence="7">
    <location>
        <begin position="1323"/>
        <end position="1332"/>
    </location>
</feature>
<feature type="compositionally biased region" description="Polar residues" evidence="7">
    <location>
        <begin position="421"/>
        <end position="434"/>
    </location>
</feature>
<feature type="coiled-coil region" evidence="6">
    <location>
        <begin position="85"/>
        <end position="144"/>
    </location>
</feature>
<feature type="region of interest" description="Disordered" evidence="7">
    <location>
        <begin position="798"/>
        <end position="855"/>
    </location>
</feature>
<dbReference type="EMBL" id="CABDUW010000047">
    <property type="protein sequence ID" value="VTJ55138.1"/>
    <property type="molecule type" value="Genomic_DNA"/>
</dbReference>
<feature type="compositionally biased region" description="Gly residues" evidence="7">
    <location>
        <begin position="478"/>
        <end position="487"/>
    </location>
</feature>
<feature type="region of interest" description="Disordered" evidence="7">
    <location>
        <begin position="1747"/>
        <end position="1767"/>
    </location>
</feature>
<protein>
    <recommendedName>
        <fullName evidence="8">Rootletin-like coiled-coil domain-containing protein</fullName>
    </recommendedName>
</protein>
<evidence type="ECO:0000256" key="5">
    <source>
        <dbReference type="ARBA" id="ARBA00023175"/>
    </source>
</evidence>
<dbReference type="GO" id="GO:0005524">
    <property type="term" value="F:ATP binding"/>
    <property type="evidence" value="ECO:0007669"/>
    <property type="project" value="UniProtKB-KW"/>
</dbReference>
<feature type="compositionally biased region" description="Basic and acidic residues" evidence="7">
    <location>
        <begin position="327"/>
        <end position="353"/>
    </location>
</feature>
<dbReference type="Proteomes" id="UP000335636">
    <property type="component" value="Unassembled WGS sequence"/>
</dbReference>
<reference evidence="9" key="1">
    <citation type="submission" date="2019-04" db="EMBL/GenBank/DDBJ databases">
        <authorList>
            <person name="Alioto T."/>
            <person name="Alioto T."/>
        </authorList>
    </citation>
    <scope>NUCLEOTIDE SEQUENCE [LARGE SCALE GENOMIC DNA]</scope>
</reference>
<dbReference type="Gene3D" id="1.10.287.1490">
    <property type="match status" value="1"/>
</dbReference>
<keyword evidence="3" id="KW-0067">ATP-binding</keyword>
<accession>A0A5E4AD92</accession>
<dbReference type="InterPro" id="IPR055167">
    <property type="entry name" value="Rootletin-like_CC"/>
</dbReference>
<feature type="compositionally biased region" description="Low complexity" evidence="7">
    <location>
        <begin position="1535"/>
        <end position="1550"/>
    </location>
</feature>
<evidence type="ECO:0000313" key="10">
    <source>
        <dbReference type="Proteomes" id="UP000335636"/>
    </source>
</evidence>
<evidence type="ECO:0000256" key="2">
    <source>
        <dbReference type="ARBA" id="ARBA00022741"/>
    </source>
</evidence>
<dbReference type="GO" id="GO:0005874">
    <property type="term" value="C:microtubule"/>
    <property type="evidence" value="ECO:0007669"/>
    <property type="project" value="UniProtKB-KW"/>
</dbReference>
<feature type="compositionally biased region" description="Polar residues" evidence="7">
    <location>
        <begin position="644"/>
        <end position="657"/>
    </location>
</feature>
<sequence>MSSSSSEPGRGDPAEQSPLGLDTVIQRLEDTILSPRASREDRVLTVRGEGRQASPTPLPARIREIVASSLREEPPQGVLEPPATLVHLHEETELLQEELARLEDLLAQSSAEQAELAGRYQAVSHRMQARLEATQARLRRSELEHSVDLEEALGRLEAAEQRSCSLSQVNALLRGQLEHMKEANSQLARELANTTGGMFRLQRELERRETQRMGPGQPGDLLLLWRQASELKGHVAQVRVATERALADMQAKAAWTARRLHAACRSLDSNLRLAASSPTTTLEQQRRDQVRETLQLQGRWDAEKAELQARLSEQTLLVDKLTQQNGSRERTVDSRRTDGQRPESQRDRDGGRLATDTLRDEVGSLQRVLASITEPGRPVGPLLQGTAGRSHFLTACISPPLPLCTLKVALGDSGSLELAWGSSTDGQEARSQLRSPPRATSPRQAVSSPRAHSPAHLDPALRAVQTAIERRRHREQVGGCGPRGSGGKAAPCLPQRGEVSSGPPLHCPSGPGPHRAREGSGSRFLLGESQPGASRLTGCLPGRSCVCSYSPPGRPRPDSRSSCPRASRSFGPRRGSCRAGLRNTRPSWAGWRPRGVRPGTARGLQSSWEGGRKRPGRGSRAGSESPHCAQETSHPCPVSPLSPPGTTAPAQQAQRGSVSRLPAAGLPLGGPSPCPQDLRPLVAIHGTPAPASPHAHPASTCLRLGCDGGWTCTLHSSSAGWPEGGLDTAAVPVPLCKAQGEVTEGKQRAQPTRRASQRGVAQRQGHPQCSGTEGRGICWGQVDRPDCPLAGRRARFQGSFEDAEGQSGGGAADGEDRADGLDAGCSRAQGEPLPPAATSMDPGPPCPADHPPGHTLNVSREKVALEAVVEELRARADLGEAELQRSLLRRAEQDRQSQRELEARQRRLQQLEEKVSGLRRELAEAREALSAAQLQRDLVESEREGLRGALARAESSHADLELLVTRLKSEGVEQRDSLAAMAALMEGLARDKGSLSHVVLQLEQERDQLQEQRKALEQQQEAAQEQLGQLGQQLACTRAERSGLQEACGRLEQRQEQLEGQVTLLGRERAQLQEQVGQVTCRKEALEKQLAQSLQDQDTQMDTLQQALKAKAALTEERVQLLAKQEALERQGQLSAEEASDLRLERDSLESSLFEAQQRAKQLQVQQEQLEGEAQSARLEQQALQVEMDRLNRDWTVQEAKLQREVGRLQWLVTQQEQDLQLALERQALAHQEDLARLQREKEALVLSLAEEKKLAVHRLQQERELLATSAATRETLEQEVQTLEQEVQTLEQEQQESLRQMQKALSLKEAERSLLKEKLSRATRDLERAQQEARGQQARAEATLSTRTEELQALQAQFEEAISSHQTQAAALSQSLREMAAGRSSAQREAERLRAQLKVAQEELVSLRQERRGWEESREGLHREVLEARRALRDEALEKSVLQGSNAELRAAVRRAAQEEASFKRSQEEQEQKLLGLEEAWAAAHQEAGVLRARLQELEQAWGDTRRELQESRRQVRMLEGENRRKSQEVSELQARGAQDAQRQQQSRQEALGLQRQVTEAEATLQQTRKEVLGLQQQLAEAEASGKARAQQLEGHLHESQETEQALRAEVHRVTRRLRQARSLADSLQARLDSAHGRVLDVEQELAQAKGARRDAEAQLDGLCSTLRRGLGLRGRSPSTSPERPGSPMKGSNSSQAPPEWYRASSPTRAHSPPRWHPPAPGDCDSEVIDVASVQDALGDLMQKLQDAQRERDEAHVQVRSMSSRRHRVESELAQAQSHLGQLQRALAEAEEGRHRAEGALSSTRAAGALQKEALRRLETEHLSSLRAASQERRRLQGAPSWVLRVPWVSLRKKDLLSAR</sequence>
<feature type="region of interest" description="Disordered" evidence="7">
    <location>
        <begin position="1"/>
        <end position="22"/>
    </location>
</feature>
<feature type="compositionally biased region" description="Low complexity" evidence="7">
    <location>
        <begin position="661"/>
        <end position="671"/>
    </location>
</feature>
<evidence type="ECO:0000256" key="7">
    <source>
        <dbReference type="SAM" id="MobiDB-lite"/>
    </source>
</evidence>
<evidence type="ECO:0000256" key="1">
    <source>
        <dbReference type="ARBA" id="ARBA00022701"/>
    </source>
</evidence>
<gene>
    <name evidence="9" type="ORF">MONAX_5E010876</name>
</gene>
<feature type="compositionally biased region" description="Low complexity" evidence="7">
    <location>
        <begin position="1333"/>
        <end position="1343"/>
    </location>
</feature>
<proteinExistence type="predicted"/>
<feature type="compositionally biased region" description="Low complexity" evidence="7">
    <location>
        <begin position="560"/>
        <end position="569"/>
    </location>
</feature>
<feature type="region of interest" description="Disordered" evidence="7">
    <location>
        <begin position="471"/>
        <end position="535"/>
    </location>
</feature>
<feature type="domain" description="Rootletin-like coiled-coil" evidence="8">
    <location>
        <begin position="100"/>
        <end position="253"/>
    </location>
</feature>
<keyword evidence="2" id="KW-0547">Nucleotide-binding</keyword>
<feature type="compositionally biased region" description="Basic and acidic residues" evidence="7">
    <location>
        <begin position="1748"/>
        <end position="1758"/>
    </location>
</feature>
<dbReference type="PANTHER" id="PTHR37739:SF16">
    <property type="entry name" value="KINESIN-LIKE PROTEIN"/>
    <property type="match status" value="1"/>
</dbReference>
<keyword evidence="1" id="KW-0493">Microtubule</keyword>
<comment type="caution">
    <text evidence="9">The sequence shown here is derived from an EMBL/GenBank/DDBJ whole genome shotgun (WGS) entry which is preliminary data.</text>
</comment>
<feature type="region of interest" description="Disordered" evidence="7">
    <location>
        <begin position="421"/>
        <end position="459"/>
    </location>
</feature>
<dbReference type="PANTHER" id="PTHR37739">
    <property type="entry name" value="KINESIN-LIKE PROTEIN KIN-12D"/>
    <property type="match status" value="1"/>
</dbReference>
<evidence type="ECO:0000256" key="3">
    <source>
        <dbReference type="ARBA" id="ARBA00022840"/>
    </source>
</evidence>
<keyword evidence="10" id="KW-1185">Reference proteome</keyword>
<keyword evidence="4 6" id="KW-0175">Coiled coil</keyword>
<feature type="compositionally biased region" description="Low complexity" evidence="7">
    <location>
        <begin position="1668"/>
        <end position="1682"/>
    </location>
</feature>
<feature type="compositionally biased region" description="Basic and acidic residues" evidence="7">
    <location>
        <begin position="1515"/>
        <end position="1530"/>
    </location>
</feature>